<evidence type="ECO:0000313" key="9">
    <source>
        <dbReference type="EMBL" id="ADB16301.1"/>
    </source>
</evidence>
<evidence type="ECO:0000256" key="5">
    <source>
        <dbReference type="ARBA" id="ARBA00022759"/>
    </source>
</evidence>
<reference evidence="9 10" key="1">
    <citation type="journal article" date="2009" name="Stand. Genomic Sci.">
        <title>Complete genome sequence of Pirellula staleyi type strain (ATCC 27377).</title>
        <authorList>
            <person name="Clum A."/>
            <person name="Tindall B.J."/>
            <person name="Sikorski J."/>
            <person name="Ivanova N."/>
            <person name="Mavrommatis K."/>
            <person name="Lucas S."/>
            <person name="Glavina del Rio T."/>
            <person name="Nolan M."/>
            <person name="Chen F."/>
            <person name="Tice H."/>
            <person name="Pitluck S."/>
            <person name="Cheng J.F."/>
            <person name="Chertkov O."/>
            <person name="Brettin T."/>
            <person name="Han C."/>
            <person name="Detter J.C."/>
            <person name="Kuske C."/>
            <person name="Bruce D."/>
            <person name="Goodwin L."/>
            <person name="Ovchinikova G."/>
            <person name="Pati A."/>
            <person name="Mikhailova N."/>
            <person name="Chen A."/>
            <person name="Palaniappan K."/>
            <person name="Land M."/>
            <person name="Hauser L."/>
            <person name="Chang Y.J."/>
            <person name="Jeffries C.D."/>
            <person name="Chain P."/>
            <person name="Rohde M."/>
            <person name="Goker M."/>
            <person name="Bristow J."/>
            <person name="Eisen J.A."/>
            <person name="Markowitz V."/>
            <person name="Hugenholtz P."/>
            <person name="Kyrpides N.C."/>
            <person name="Klenk H.P."/>
            <person name="Lapidus A."/>
        </authorList>
    </citation>
    <scope>NUCLEOTIDE SEQUENCE [LARGE SCALE GENOMIC DNA]</scope>
    <source>
        <strain evidence="10">ATCC 27377 / DSM 6068 / ICPB 4128</strain>
    </source>
</reference>
<comment type="cofactor">
    <cofactor evidence="1">
        <name>Zn(2+)</name>
        <dbReference type="ChEBI" id="CHEBI:29105"/>
    </cofactor>
</comment>
<dbReference type="Proteomes" id="UP000001887">
    <property type="component" value="Chromosome"/>
</dbReference>
<evidence type="ECO:0000256" key="2">
    <source>
        <dbReference type="ARBA" id="ARBA00022694"/>
    </source>
</evidence>
<dbReference type="PANTHER" id="PTHR12553:SF49">
    <property type="entry name" value="ZINC PHOSPHODIESTERASE ELAC PROTEIN 2"/>
    <property type="match status" value="1"/>
</dbReference>
<dbReference type="GO" id="GO:0042781">
    <property type="term" value="F:3'-tRNA processing endoribonuclease activity"/>
    <property type="evidence" value="ECO:0007669"/>
    <property type="project" value="InterPro"/>
</dbReference>
<dbReference type="eggNOG" id="COG1234">
    <property type="taxonomic scope" value="Bacteria"/>
</dbReference>
<keyword evidence="4" id="KW-0479">Metal-binding</keyword>
<dbReference type="Pfam" id="PF12706">
    <property type="entry name" value="Lactamase_B_2"/>
    <property type="match status" value="1"/>
</dbReference>
<dbReference type="AlphaFoldDB" id="D2QY87"/>
<evidence type="ECO:0000256" key="3">
    <source>
        <dbReference type="ARBA" id="ARBA00022722"/>
    </source>
</evidence>
<evidence type="ECO:0000256" key="6">
    <source>
        <dbReference type="ARBA" id="ARBA00022801"/>
    </source>
</evidence>
<dbReference type="SUPFAM" id="SSF56281">
    <property type="entry name" value="Metallo-hydrolase/oxidoreductase"/>
    <property type="match status" value="1"/>
</dbReference>
<proteinExistence type="predicted"/>
<feature type="domain" description="Metallo-beta-lactamase" evidence="8">
    <location>
        <begin position="31"/>
        <end position="215"/>
    </location>
</feature>
<dbReference type="STRING" id="530564.Psta_1626"/>
<dbReference type="HOGENOM" id="CLU_031317_1_1_0"/>
<dbReference type="Gene3D" id="3.60.15.10">
    <property type="entry name" value="Ribonuclease Z/Hydroxyacylglutathione hydrolase-like"/>
    <property type="match status" value="1"/>
</dbReference>
<keyword evidence="6 9" id="KW-0378">Hydrolase</keyword>
<keyword evidence="3" id="KW-0540">Nuclease</keyword>
<gene>
    <name evidence="9" type="ordered locus">Psta_1626</name>
</gene>
<dbReference type="OrthoDB" id="9800940at2"/>
<evidence type="ECO:0000313" key="10">
    <source>
        <dbReference type="Proteomes" id="UP000001887"/>
    </source>
</evidence>
<dbReference type="InterPro" id="IPR036866">
    <property type="entry name" value="RibonucZ/Hydroxyglut_hydro"/>
</dbReference>
<protein>
    <submittedName>
        <fullName evidence="9">Sulphohydrolase/Glycosulfatase, Zn-dependent hydrolase</fullName>
    </submittedName>
</protein>
<evidence type="ECO:0000256" key="7">
    <source>
        <dbReference type="ARBA" id="ARBA00022833"/>
    </source>
</evidence>
<keyword evidence="7" id="KW-0862">Zinc</keyword>
<dbReference type="PANTHER" id="PTHR12553">
    <property type="entry name" value="ZINC PHOSPHODIESTERASE ELAC PROTEIN 2"/>
    <property type="match status" value="1"/>
</dbReference>
<keyword evidence="10" id="KW-1185">Reference proteome</keyword>
<evidence type="ECO:0000256" key="1">
    <source>
        <dbReference type="ARBA" id="ARBA00001947"/>
    </source>
</evidence>
<evidence type="ECO:0000259" key="8">
    <source>
        <dbReference type="Pfam" id="PF12706"/>
    </source>
</evidence>
<dbReference type="InterPro" id="IPR047151">
    <property type="entry name" value="RNZ2-like"/>
</dbReference>
<organism evidence="9 10">
    <name type="scientific">Pirellula staleyi (strain ATCC 27377 / DSM 6068 / ICPB 4128)</name>
    <name type="common">Pirella staleyi</name>
    <dbReference type="NCBI Taxonomy" id="530564"/>
    <lineage>
        <taxon>Bacteria</taxon>
        <taxon>Pseudomonadati</taxon>
        <taxon>Planctomycetota</taxon>
        <taxon>Planctomycetia</taxon>
        <taxon>Pirellulales</taxon>
        <taxon>Pirellulaceae</taxon>
        <taxon>Pirellula</taxon>
    </lineage>
</organism>
<evidence type="ECO:0000256" key="4">
    <source>
        <dbReference type="ARBA" id="ARBA00022723"/>
    </source>
</evidence>
<dbReference type="InterPro" id="IPR001279">
    <property type="entry name" value="Metallo-B-lactamas"/>
</dbReference>
<keyword evidence="2" id="KW-0819">tRNA processing</keyword>
<sequence length="253" mass="27850">MSRTLVLLGTAGYHPSDVRQTSCLMIPELGIVLDAGTGFYRTREFLQTSTLDIFLSHVHLDHVIGLTYLFNVVDRRDMQRVAVHGEAAKLAAIEKHMLDTTLFPVPLPCQWLPLTGPVAIGGGGTLRTFPLKHPGGSLGMRLDFPDGSLAYITDTTAAKSADYVHEIRGVDLLIHECNFADGYEDWAEKTGHSCLTPVCEVARAAEAKRLVLVHHNPVADQPRRAPELVLDLQHARSIFPAVSMGNDRDQFTF</sequence>
<accession>D2QY87</accession>
<dbReference type="KEGG" id="psl:Psta_1626"/>
<dbReference type="EMBL" id="CP001848">
    <property type="protein sequence ID" value="ADB16301.1"/>
    <property type="molecule type" value="Genomic_DNA"/>
</dbReference>
<keyword evidence="5" id="KW-0255">Endonuclease</keyword>
<name>D2QY87_PIRSD</name>
<dbReference type="GO" id="GO:0046872">
    <property type="term" value="F:metal ion binding"/>
    <property type="evidence" value="ECO:0007669"/>
    <property type="project" value="UniProtKB-KW"/>
</dbReference>